<evidence type="ECO:0000256" key="1">
    <source>
        <dbReference type="SAM" id="MobiDB-lite"/>
    </source>
</evidence>
<name>A0A251XF45_CLAMM</name>
<feature type="compositionally biased region" description="Basic residues" evidence="1">
    <location>
        <begin position="1"/>
        <end position="25"/>
    </location>
</feature>
<reference evidence="2 3" key="1">
    <citation type="submission" date="2016-08" db="EMBL/GenBank/DDBJ databases">
        <title>Genome sequence of Clavibacter michiganensis subsp. michiganensis strain CASJ007.</title>
        <authorList>
            <person name="Thapa S.P."/>
            <person name="Coaker G."/>
        </authorList>
    </citation>
    <scope>NUCLEOTIDE SEQUENCE [LARGE SCALE GENOMIC DNA]</scope>
    <source>
        <strain evidence="2">CASJ007</strain>
    </source>
</reference>
<sequence length="97" mass="10825">MDRALLPHHHDRRRAATRRRSRRRPPAAADEAARIATLEANDIQVVRGEPRLTVRFTADDDEAAERIAGAVRARAAGLIEVPRASITRRDGGAWTRI</sequence>
<dbReference type="EMBL" id="MDHH01000005">
    <property type="protein sequence ID" value="OUE00720.1"/>
    <property type="molecule type" value="Genomic_DNA"/>
</dbReference>
<protein>
    <submittedName>
        <fullName evidence="2">Uncharacterized protein</fullName>
    </submittedName>
</protein>
<evidence type="ECO:0000313" key="3">
    <source>
        <dbReference type="Proteomes" id="UP000195062"/>
    </source>
</evidence>
<organism evidence="2 3">
    <name type="scientific">Clavibacter michiganensis subsp. michiganensis</name>
    <dbReference type="NCBI Taxonomy" id="33013"/>
    <lineage>
        <taxon>Bacteria</taxon>
        <taxon>Bacillati</taxon>
        <taxon>Actinomycetota</taxon>
        <taxon>Actinomycetes</taxon>
        <taxon>Micrococcales</taxon>
        <taxon>Microbacteriaceae</taxon>
        <taxon>Clavibacter</taxon>
    </lineage>
</organism>
<dbReference type="AlphaFoldDB" id="A0A251XF45"/>
<feature type="region of interest" description="Disordered" evidence="1">
    <location>
        <begin position="1"/>
        <end position="34"/>
    </location>
</feature>
<keyword evidence="3" id="KW-1185">Reference proteome</keyword>
<comment type="caution">
    <text evidence="2">The sequence shown here is derived from an EMBL/GenBank/DDBJ whole genome shotgun (WGS) entry which is preliminary data.</text>
</comment>
<dbReference type="Proteomes" id="UP000195062">
    <property type="component" value="Unassembled WGS sequence"/>
</dbReference>
<gene>
    <name evidence="2" type="ORF">CMMCAS07_16655</name>
</gene>
<accession>A0A251XF45</accession>
<evidence type="ECO:0000313" key="2">
    <source>
        <dbReference type="EMBL" id="OUE00720.1"/>
    </source>
</evidence>
<proteinExistence type="predicted"/>